<dbReference type="PANTHER" id="PTHR10858">
    <property type="entry name" value="DEOXYRIBONUCLEASE II"/>
    <property type="match status" value="1"/>
</dbReference>
<gene>
    <name evidence="3" type="ORF">Gilli_0821</name>
</gene>
<dbReference type="GO" id="GO:0004531">
    <property type="term" value="F:deoxyribonuclease II activity"/>
    <property type="evidence" value="ECO:0007669"/>
    <property type="project" value="InterPro"/>
</dbReference>
<evidence type="ECO:0000256" key="1">
    <source>
        <dbReference type="ARBA" id="ARBA00007527"/>
    </source>
</evidence>
<dbReference type="PANTHER" id="PTHR10858:SF23">
    <property type="entry name" value="DEOXYRIBONUCLEASE II"/>
    <property type="match status" value="1"/>
</dbReference>
<organism evidence="3 4">
    <name type="scientific">Gillisia limnaea (strain DSM 15749 / LMG 21470 / R-8282)</name>
    <dbReference type="NCBI Taxonomy" id="865937"/>
    <lineage>
        <taxon>Bacteria</taxon>
        <taxon>Pseudomonadati</taxon>
        <taxon>Bacteroidota</taxon>
        <taxon>Flavobacteriia</taxon>
        <taxon>Flavobacteriales</taxon>
        <taxon>Flavobacteriaceae</taxon>
        <taxon>Gillisia</taxon>
    </lineage>
</organism>
<dbReference type="EMBL" id="JH594606">
    <property type="protein sequence ID" value="EHQ01518.1"/>
    <property type="molecule type" value="Genomic_DNA"/>
</dbReference>
<dbReference type="InterPro" id="IPR004947">
    <property type="entry name" value="DNase_II"/>
</dbReference>
<keyword evidence="4" id="KW-1185">Reference proteome</keyword>
<dbReference type="STRING" id="865937.Gilli_0821"/>
<dbReference type="OrthoDB" id="8181368at2"/>
<dbReference type="RefSeq" id="WP_006987840.1">
    <property type="nucleotide sequence ID" value="NZ_JH594606.1"/>
</dbReference>
<evidence type="ECO:0000313" key="3">
    <source>
        <dbReference type="EMBL" id="EHQ01518.1"/>
    </source>
</evidence>
<evidence type="ECO:0000313" key="4">
    <source>
        <dbReference type="Proteomes" id="UP000003844"/>
    </source>
</evidence>
<proteinExistence type="inferred from homology"/>
<keyword evidence="2" id="KW-0378">Hydrolase</keyword>
<dbReference type="CDD" id="cd09120">
    <property type="entry name" value="PLDc_DNaseII_1"/>
    <property type="match status" value="1"/>
</dbReference>
<dbReference type="Pfam" id="PF03265">
    <property type="entry name" value="DNase_II"/>
    <property type="match status" value="1"/>
</dbReference>
<dbReference type="AlphaFoldDB" id="H2BSY8"/>
<reference evidence="4" key="1">
    <citation type="journal article" date="2012" name="Stand. Genomic Sci.">
        <title>Genome sequence of the Antarctic rhodopsins-containing flavobacterium Gillisia limnaea type strain (R-8282(T)).</title>
        <authorList>
            <person name="Riedel T."/>
            <person name="Held B."/>
            <person name="Nolan M."/>
            <person name="Lucas S."/>
            <person name="Lapidus A."/>
            <person name="Tice H."/>
            <person name="Del Rio T.G."/>
            <person name="Cheng J.F."/>
            <person name="Han C."/>
            <person name="Tapia R."/>
            <person name="Goodwin L.A."/>
            <person name="Pitluck S."/>
            <person name="Liolios K."/>
            <person name="Mavromatis K."/>
            <person name="Pagani I."/>
            <person name="Ivanova N."/>
            <person name="Mikhailova N."/>
            <person name="Pati A."/>
            <person name="Chen A."/>
            <person name="Palaniappan K."/>
            <person name="Land M."/>
            <person name="Rohde M."/>
            <person name="Tindall B.J."/>
            <person name="Detter J.C."/>
            <person name="Goker M."/>
            <person name="Bristow J."/>
            <person name="Eisen J.A."/>
            <person name="Markowitz V."/>
            <person name="Hugenholtz P."/>
            <person name="Kyrpides N.C."/>
            <person name="Klenk H.P."/>
            <person name="Woyke T."/>
        </authorList>
    </citation>
    <scope>NUCLEOTIDE SEQUENCE [LARGE SCALE GENOMIC DNA]</scope>
    <source>
        <strain evidence="4">DSM 15749 / LMG 21470 / R-8282</strain>
    </source>
</reference>
<evidence type="ECO:0000256" key="2">
    <source>
        <dbReference type="ARBA" id="ARBA00022801"/>
    </source>
</evidence>
<name>H2BSY8_GILLR</name>
<accession>H2BSY8</accession>
<comment type="similarity">
    <text evidence="1">Belongs to the DNase II family.</text>
</comment>
<protein>
    <submittedName>
        <fullName evidence="3">Deoxyribonuclease II</fullName>
    </submittedName>
</protein>
<dbReference type="HOGENOM" id="CLU_053867_0_0_10"/>
<sequence length="356" mass="39992">MISPISNNTSKPVDWWFIYKLPMDVGPRKDSNGFEFLYCDAASNKGLSLSTLSLEQEQSALASTLNQIFAGEQDVGYVLWNDEIPPTSGNVKPKNNISKGHSKGVLAFSKKNNCGFYLLHSTPRFPAVGITELPEDEKRFGQTYICLSLKDYSEVNKLAEVLLTQNEIQVYASHLPDIGAEETIFKLAKNQKYEIPIAPSVLKLESQEGFQFIHIAKNKHWSEPVKPATIGKDFWKDLVGPNLKCDLDVETWRRGLVFGDIDPDKKEATEDDVDIDLSKIGLPGYKWPYTKDHAKWGISVKSEKDHIIVSDLNRQLTQCKRGGGAVVFNHSGLWQSLDAIQITEKKLEIDPHIDKS</sequence>
<dbReference type="Proteomes" id="UP000003844">
    <property type="component" value="Unassembled WGS sequence"/>
</dbReference>
<dbReference type="eggNOG" id="ENOG502Z8G5">
    <property type="taxonomic scope" value="Bacteria"/>
</dbReference>